<dbReference type="PROSITE" id="PS50048">
    <property type="entry name" value="ZN2_CY6_FUNGAL_2"/>
    <property type="match status" value="1"/>
</dbReference>
<dbReference type="PANTHER" id="PTHR47424">
    <property type="entry name" value="REGULATORY PROTEIN GAL4"/>
    <property type="match status" value="1"/>
</dbReference>
<dbReference type="OrthoDB" id="2283488at2759"/>
<evidence type="ECO:0000256" key="4">
    <source>
        <dbReference type="ARBA" id="ARBA00023242"/>
    </source>
</evidence>
<dbReference type="InterPro" id="IPR036864">
    <property type="entry name" value="Zn2-C6_fun-type_DNA-bd_sf"/>
</dbReference>
<evidence type="ECO:0000256" key="3">
    <source>
        <dbReference type="ARBA" id="ARBA00023163"/>
    </source>
</evidence>
<dbReference type="GO" id="GO:0008270">
    <property type="term" value="F:zinc ion binding"/>
    <property type="evidence" value="ECO:0007669"/>
    <property type="project" value="InterPro"/>
</dbReference>
<dbReference type="InterPro" id="IPR005600">
    <property type="entry name" value="Gal4_dimer_dom"/>
</dbReference>
<dbReference type="Pfam" id="PF04082">
    <property type="entry name" value="Fungal_trans"/>
    <property type="match status" value="1"/>
</dbReference>
<keyword evidence="2" id="KW-0805">Transcription regulation</keyword>
<dbReference type="SMART" id="SM00906">
    <property type="entry name" value="Fungal_trans"/>
    <property type="match status" value="1"/>
</dbReference>
<feature type="domain" description="Zn(2)-C6 fungal-type" evidence="6">
    <location>
        <begin position="40"/>
        <end position="70"/>
    </location>
</feature>
<gene>
    <name evidence="7" type="ORF">G7Y89_g8542</name>
</gene>
<evidence type="ECO:0000259" key="6">
    <source>
        <dbReference type="PROSITE" id="PS50048"/>
    </source>
</evidence>
<feature type="region of interest" description="Disordered" evidence="5">
    <location>
        <begin position="232"/>
        <end position="252"/>
    </location>
</feature>
<dbReference type="CDD" id="cd12148">
    <property type="entry name" value="fungal_TF_MHR"/>
    <property type="match status" value="1"/>
</dbReference>
<keyword evidence="1" id="KW-0479">Metal-binding</keyword>
<feature type="compositionally biased region" description="Polar residues" evidence="5">
    <location>
        <begin position="232"/>
        <end position="247"/>
    </location>
</feature>
<keyword evidence="4" id="KW-0539">Nucleus</keyword>
<keyword evidence="8" id="KW-1185">Reference proteome</keyword>
<dbReference type="Pfam" id="PF00172">
    <property type="entry name" value="Zn_clus"/>
    <property type="match status" value="1"/>
</dbReference>
<dbReference type="Gene3D" id="4.10.240.10">
    <property type="entry name" value="Zn(2)-C6 fungal-type DNA-binding domain"/>
    <property type="match status" value="1"/>
</dbReference>
<name>A0A8H4W0Z1_9HELO</name>
<dbReference type="SUPFAM" id="SSF57701">
    <property type="entry name" value="Zn2/Cys6 DNA-binding domain"/>
    <property type="match status" value="1"/>
</dbReference>
<protein>
    <recommendedName>
        <fullName evidence="6">Zn(2)-C6 fungal-type domain-containing protein</fullName>
    </recommendedName>
</protein>
<feature type="region of interest" description="Disordered" evidence="5">
    <location>
        <begin position="1"/>
        <end position="31"/>
    </location>
</feature>
<accession>A0A8H4W0Z1</accession>
<dbReference type="GO" id="GO:0005634">
    <property type="term" value="C:nucleus"/>
    <property type="evidence" value="ECO:0007669"/>
    <property type="project" value="TreeGrafter"/>
</dbReference>
<evidence type="ECO:0000256" key="2">
    <source>
        <dbReference type="ARBA" id="ARBA00023015"/>
    </source>
</evidence>
<dbReference type="CDD" id="cd00067">
    <property type="entry name" value="GAL4"/>
    <property type="match status" value="1"/>
</dbReference>
<dbReference type="PANTHER" id="PTHR47424:SF2">
    <property type="entry name" value="TRANSCRIPTION FACTOR DOMAIN-CONTAINING PROTEIN-RELATED"/>
    <property type="match status" value="1"/>
</dbReference>
<dbReference type="GO" id="GO:0000435">
    <property type="term" value="P:positive regulation of transcription from RNA polymerase II promoter by galactose"/>
    <property type="evidence" value="ECO:0007669"/>
    <property type="project" value="TreeGrafter"/>
</dbReference>
<feature type="compositionally biased region" description="Polar residues" evidence="5">
    <location>
        <begin position="11"/>
        <end position="26"/>
    </location>
</feature>
<evidence type="ECO:0000313" key="7">
    <source>
        <dbReference type="EMBL" id="KAF4629606.1"/>
    </source>
</evidence>
<proteinExistence type="predicted"/>
<dbReference type="PROSITE" id="PS00463">
    <property type="entry name" value="ZN2_CY6_FUNGAL_1"/>
    <property type="match status" value="1"/>
</dbReference>
<dbReference type="SMART" id="SM00066">
    <property type="entry name" value="GAL4"/>
    <property type="match status" value="1"/>
</dbReference>
<dbReference type="InterPro" id="IPR007219">
    <property type="entry name" value="XnlR_reg_dom"/>
</dbReference>
<evidence type="ECO:0000256" key="5">
    <source>
        <dbReference type="SAM" id="MobiDB-lite"/>
    </source>
</evidence>
<evidence type="ECO:0000313" key="8">
    <source>
        <dbReference type="Proteomes" id="UP000566819"/>
    </source>
</evidence>
<comment type="caution">
    <text evidence="7">The sequence shown here is derived from an EMBL/GenBank/DDBJ whole genome shotgun (WGS) entry which is preliminary data.</text>
</comment>
<dbReference type="InterPro" id="IPR001138">
    <property type="entry name" value="Zn2Cys6_DnaBD"/>
</dbReference>
<dbReference type="GO" id="GO:0000981">
    <property type="term" value="F:DNA-binding transcription factor activity, RNA polymerase II-specific"/>
    <property type="evidence" value="ECO:0007669"/>
    <property type="project" value="InterPro"/>
</dbReference>
<sequence length="796" mass="89128">MQQSPDDPETSPDSQNGVQRPSTALSQDPLDMPLAAADQACKECRRRKAKCNRGLPTCGLCIKYNRHCLYEKHSKTPLTRKHLTEVEERLERAEALLRQARLVPPGPRPRGAPLPQESTPFTGVQNGFESSFDFSDLTHPIPQQSQSHQLSSGVLFSHTGLPNTLTPPDNHVTQSSYSNIDIQDQAPLQVHEYHQSSDLVAEDAPNGPNSLECPPMDDFEWDEQYVSSVLESTDQDLSSWASKSSETGDGEENVIDGMASLTVDEKEGGYLGVASGAALLRIIDPLPPARKKVTSSRPRIDRFSSGSAAMVPPMYDQPNPNRHILDSMIDAYFRLYHLSYPIVHEPTFRAQYSEVIPRRNGDCWLILAYVIAAIGVFTTSTSLEGTDLPLFGQAKSMLSINFLEAGNLTLVQALTLISNYQQKRNKPNSGYNYLGLAVRMAMGLGLHKEFQGWNITPLKMEIRRRVWWSLCVFDVGATITFSRPMAWPGEGIEVAFPMNVNDRELTAASTTYPSESDQITPYTAVRTQASFHMATNRIYSRVISKPFPSAKELLHLDDSLIGDWLSNIPLYFTEHAFIPPKYSLAHAVNMWRYRNLRIIMYRPFVIRKALYARNGRPDESIESYQAYERCLDEARNSIAAIRDYWASNEHTRLGAWYALYFLFQAALIPCICLRNSPLSPQASEWRSQILATLSTISSLSPVNSSSPRCHQVILKLCGQFLQEELANGSRVGLEGNGEDAVNVLSPINESPQTQMNNVYSMMWPNVPALEADVVMQDDAWMEFLRGEDPDFGEFAG</sequence>
<dbReference type="GO" id="GO:0006351">
    <property type="term" value="P:DNA-templated transcription"/>
    <property type="evidence" value="ECO:0007669"/>
    <property type="project" value="InterPro"/>
</dbReference>
<keyword evidence="3" id="KW-0804">Transcription</keyword>
<dbReference type="Proteomes" id="UP000566819">
    <property type="component" value="Unassembled WGS sequence"/>
</dbReference>
<reference evidence="7 8" key="1">
    <citation type="submission" date="2020-03" db="EMBL/GenBank/DDBJ databases">
        <title>Draft Genome Sequence of Cudoniella acicularis.</title>
        <authorList>
            <person name="Buettner E."/>
            <person name="Kellner H."/>
        </authorList>
    </citation>
    <scope>NUCLEOTIDE SEQUENCE [LARGE SCALE GENOMIC DNA]</scope>
    <source>
        <strain evidence="7 8">DSM 108380</strain>
    </source>
</reference>
<dbReference type="InterPro" id="IPR051127">
    <property type="entry name" value="Fungal_SecMet_Regulators"/>
</dbReference>
<organism evidence="7 8">
    <name type="scientific">Cudoniella acicularis</name>
    <dbReference type="NCBI Taxonomy" id="354080"/>
    <lineage>
        <taxon>Eukaryota</taxon>
        <taxon>Fungi</taxon>
        <taxon>Dikarya</taxon>
        <taxon>Ascomycota</taxon>
        <taxon>Pezizomycotina</taxon>
        <taxon>Leotiomycetes</taxon>
        <taxon>Helotiales</taxon>
        <taxon>Tricladiaceae</taxon>
        <taxon>Cudoniella</taxon>
    </lineage>
</organism>
<dbReference type="CDD" id="cd14654">
    <property type="entry name" value="ZIP_Gal4"/>
    <property type="match status" value="1"/>
</dbReference>
<dbReference type="GO" id="GO:0000978">
    <property type="term" value="F:RNA polymerase II cis-regulatory region sequence-specific DNA binding"/>
    <property type="evidence" value="ECO:0007669"/>
    <property type="project" value="TreeGrafter"/>
</dbReference>
<evidence type="ECO:0000256" key="1">
    <source>
        <dbReference type="ARBA" id="ARBA00022723"/>
    </source>
</evidence>
<feature type="compositionally biased region" description="Acidic residues" evidence="5">
    <location>
        <begin position="1"/>
        <end position="10"/>
    </location>
</feature>
<dbReference type="EMBL" id="JAAMPI010000653">
    <property type="protein sequence ID" value="KAF4629606.1"/>
    <property type="molecule type" value="Genomic_DNA"/>
</dbReference>
<dbReference type="AlphaFoldDB" id="A0A8H4W0Z1"/>